<feature type="transmembrane region" description="Helical" evidence="9">
    <location>
        <begin position="414"/>
        <end position="438"/>
    </location>
</feature>
<feature type="transmembrane region" description="Helical" evidence="9">
    <location>
        <begin position="144"/>
        <end position="169"/>
    </location>
</feature>
<evidence type="ECO:0000256" key="1">
    <source>
        <dbReference type="ARBA" id="ARBA00004651"/>
    </source>
</evidence>
<feature type="transmembrane region" description="Helical" evidence="9">
    <location>
        <begin position="316"/>
        <end position="337"/>
    </location>
</feature>
<accession>A0A1M5SC17</accession>
<reference evidence="10 11" key="1">
    <citation type="submission" date="2016-11" db="EMBL/GenBank/DDBJ databases">
        <authorList>
            <person name="Jaros S."/>
            <person name="Januszkiewicz K."/>
            <person name="Wedrychowicz H."/>
        </authorList>
    </citation>
    <scope>NUCLEOTIDE SEQUENCE [LARGE SCALE GENOMIC DNA]</scope>
    <source>
        <strain evidence="10 11">DSM 21120</strain>
    </source>
</reference>
<gene>
    <name evidence="10" type="ORF">SAMN02745245_01136</name>
</gene>
<dbReference type="Proteomes" id="UP000184032">
    <property type="component" value="Unassembled WGS sequence"/>
</dbReference>
<dbReference type="InterPro" id="IPR004685">
    <property type="entry name" value="Brnchd-chn_aa_trnsp_Livcs"/>
</dbReference>
<feature type="transmembrane region" description="Helical" evidence="9">
    <location>
        <begin position="234"/>
        <end position="254"/>
    </location>
</feature>
<name>A0A1M5SC17_9FIRM</name>
<evidence type="ECO:0000256" key="7">
    <source>
        <dbReference type="ARBA" id="ARBA00022989"/>
    </source>
</evidence>
<feature type="transmembrane region" description="Helical" evidence="9">
    <location>
        <begin position="39"/>
        <end position="59"/>
    </location>
</feature>
<dbReference type="PANTHER" id="PTHR30588:SF0">
    <property type="entry name" value="BRANCHED-CHAIN AMINO ACID PERMEASE BRNQ"/>
    <property type="match status" value="1"/>
</dbReference>
<feature type="transmembrane region" description="Helical" evidence="9">
    <location>
        <begin position="118"/>
        <end position="137"/>
    </location>
</feature>
<keyword evidence="6 9" id="KW-0029">Amino-acid transport</keyword>
<keyword evidence="3 9" id="KW-0813">Transport</keyword>
<dbReference type="PANTHER" id="PTHR30588">
    <property type="entry name" value="BRANCHED-CHAIN AMINO ACID TRANSPORT SYSTEM 2 CARRIER PROTEIN"/>
    <property type="match status" value="1"/>
</dbReference>
<evidence type="ECO:0000256" key="3">
    <source>
        <dbReference type="ARBA" id="ARBA00022448"/>
    </source>
</evidence>
<keyword evidence="11" id="KW-1185">Reference proteome</keyword>
<evidence type="ECO:0000256" key="2">
    <source>
        <dbReference type="ARBA" id="ARBA00008540"/>
    </source>
</evidence>
<feature type="transmembrane region" description="Helical" evidence="9">
    <location>
        <begin position="274"/>
        <end position="295"/>
    </location>
</feature>
<proteinExistence type="inferred from homology"/>
<feature type="transmembrane region" description="Helical" evidence="9">
    <location>
        <begin position="343"/>
        <end position="364"/>
    </location>
</feature>
<comment type="subcellular location">
    <subcellularLocation>
        <location evidence="1 9">Cell membrane</location>
        <topology evidence="1 9">Multi-pass membrane protein</topology>
    </subcellularLocation>
</comment>
<keyword evidence="8 9" id="KW-0472">Membrane</keyword>
<sequence length="446" mass="48071">MSKKFKDYMLIGSMLFGLFFGAGNLIFPVFLGQEAGSKLILAMIGFLIAAVGLPILGTVAMGISGSEGLIELSSKVGKKFGVFFTVALYLTIGPFFALPRTATVAYEVGLKSFISPENTKLVLFLFTAIYFIVAFLFSRKPSKIMVWVGKVLNPIFLVLLSILIIKSFISPMGNVFEQPAGELYVTNSFSQGFIGGYNTMDALASLAFSIIVINSIKNLGVNEPSEIAKYTLKSGIVTLVLMSLIYGSLIFMGASSLGQMPVAENGGVALNQIASYYFGVPGQILLSIIATVACLKTAIGLITACSETFNKMYPKISYFGFICIITGFSFLVSNVGLNMLLDLSMPVLVFLYPLAIVLIALIFVSRVFKEDLVVWRITLLFTGIVSFVDALKSCPEAISNNSAVLFLTNGYDNIIPFAKAGFGWISIAIIGFIVGIIVSKKVKIAK</sequence>
<comment type="function">
    <text evidence="9">Component of the transport system for branched-chain amino acids.</text>
</comment>
<dbReference type="GO" id="GO:0015188">
    <property type="term" value="F:L-isoleucine transmembrane transporter activity"/>
    <property type="evidence" value="ECO:0007669"/>
    <property type="project" value="TreeGrafter"/>
</dbReference>
<keyword evidence="4" id="KW-1003">Cell membrane</keyword>
<feature type="transmembrane region" description="Helical" evidence="9">
    <location>
        <begin position="7"/>
        <end position="27"/>
    </location>
</feature>
<dbReference type="GO" id="GO:0015190">
    <property type="term" value="F:L-leucine transmembrane transporter activity"/>
    <property type="evidence" value="ECO:0007669"/>
    <property type="project" value="TreeGrafter"/>
</dbReference>
<organism evidence="10 11">
    <name type="scientific">Anaerosphaera aminiphila DSM 21120</name>
    <dbReference type="NCBI Taxonomy" id="1120995"/>
    <lineage>
        <taxon>Bacteria</taxon>
        <taxon>Bacillati</taxon>
        <taxon>Bacillota</taxon>
        <taxon>Tissierellia</taxon>
        <taxon>Tissierellales</taxon>
        <taxon>Peptoniphilaceae</taxon>
        <taxon>Anaerosphaera</taxon>
    </lineage>
</organism>
<keyword evidence="7 9" id="KW-1133">Transmembrane helix</keyword>
<dbReference type="Pfam" id="PF05525">
    <property type="entry name" value="Branch_AA_trans"/>
    <property type="match status" value="1"/>
</dbReference>
<dbReference type="GO" id="GO:0015818">
    <property type="term" value="P:isoleucine transport"/>
    <property type="evidence" value="ECO:0007669"/>
    <property type="project" value="TreeGrafter"/>
</dbReference>
<feature type="transmembrane region" description="Helical" evidence="9">
    <location>
        <begin position="189"/>
        <end position="213"/>
    </location>
</feature>
<dbReference type="NCBIfam" id="TIGR00796">
    <property type="entry name" value="livcs"/>
    <property type="match status" value="1"/>
</dbReference>
<keyword evidence="5 9" id="KW-0812">Transmembrane</keyword>
<dbReference type="GO" id="GO:0005304">
    <property type="term" value="F:L-valine transmembrane transporter activity"/>
    <property type="evidence" value="ECO:0007669"/>
    <property type="project" value="TreeGrafter"/>
</dbReference>
<protein>
    <recommendedName>
        <fullName evidence="9">Branched-chain amino acid transport system carrier protein</fullName>
    </recommendedName>
</protein>
<dbReference type="RefSeq" id="WP_073184579.1">
    <property type="nucleotide sequence ID" value="NZ_FQXI01000007.1"/>
</dbReference>
<evidence type="ECO:0000256" key="4">
    <source>
        <dbReference type="ARBA" id="ARBA00022475"/>
    </source>
</evidence>
<dbReference type="AlphaFoldDB" id="A0A1M5SC17"/>
<dbReference type="OrthoDB" id="9783920at2"/>
<feature type="transmembrane region" description="Helical" evidence="9">
    <location>
        <begin position="373"/>
        <end position="391"/>
    </location>
</feature>
<evidence type="ECO:0000256" key="6">
    <source>
        <dbReference type="ARBA" id="ARBA00022970"/>
    </source>
</evidence>
<evidence type="ECO:0000313" key="11">
    <source>
        <dbReference type="Proteomes" id="UP000184032"/>
    </source>
</evidence>
<feature type="transmembrane region" description="Helical" evidence="9">
    <location>
        <begin position="80"/>
        <end position="98"/>
    </location>
</feature>
<evidence type="ECO:0000256" key="8">
    <source>
        <dbReference type="ARBA" id="ARBA00023136"/>
    </source>
</evidence>
<evidence type="ECO:0000256" key="9">
    <source>
        <dbReference type="RuleBase" id="RU362122"/>
    </source>
</evidence>
<evidence type="ECO:0000256" key="5">
    <source>
        <dbReference type="ARBA" id="ARBA00022692"/>
    </source>
</evidence>
<evidence type="ECO:0000313" key="10">
    <source>
        <dbReference type="EMBL" id="SHH35828.1"/>
    </source>
</evidence>
<dbReference type="GO" id="GO:0005886">
    <property type="term" value="C:plasma membrane"/>
    <property type="evidence" value="ECO:0007669"/>
    <property type="project" value="UniProtKB-SubCell"/>
</dbReference>
<comment type="similarity">
    <text evidence="2 9">Belongs to the branched chain amino acid transporter family.</text>
</comment>
<dbReference type="GO" id="GO:0015820">
    <property type="term" value="P:L-leucine transport"/>
    <property type="evidence" value="ECO:0007669"/>
    <property type="project" value="TreeGrafter"/>
</dbReference>
<dbReference type="EMBL" id="FQXI01000007">
    <property type="protein sequence ID" value="SHH35828.1"/>
    <property type="molecule type" value="Genomic_DNA"/>
</dbReference>